<proteinExistence type="predicted"/>
<dbReference type="EMBL" id="CP006019">
    <property type="protein sequence ID" value="AIF69344.1"/>
    <property type="molecule type" value="Genomic_DNA"/>
</dbReference>
<dbReference type="HOGENOM" id="CLU_2550471_0_0_2"/>
<name>A0A075LSQ9_9EURY</name>
<dbReference type="GeneID" id="24842057"/>
<organism evidence="1 2">
    <name type="scientific">Palaeococcus pacificus DY20341</name>
    <dbReference type="NCBI Taxonomy" id="1343739"/>
    <lineage>
        <taxon>Archaea</taxon>
        <taxon>Methanobacteriati</taxon>
        <taxon>Methanobacteriota</taxon>
        <taxon>Thermococci</taxon>
        <taxon>Thermococcales</taxon>
        <taxon>Thermococcaceae</taxon>
        <taxon>Palaeococcus</taxon>
    </lineage>
</organism>
<dbReference type="RefSeq" id="WP_048164908.1">
    <property type="nucleotide sequence ID" value="NZ_CP006019.1"/>
</dbReference>
<dbReference type="OrthoDB" id="86183at2157"/>
<keyword evidence="2" id="KW-1185">Reference proteome</keyword>
<dbReference type="AlphaFoldDB" id="A0A075LSQ9"/>
<reference evidence="1 2" key="2">
    <citation type="journal article" date="2015" name="Genome Announc.">
        <title>Complete Genome Sequence of Hyperthermophilic Piezophilic Archaeon Palaeococcus pacificus DY20341T, Isolated from Deep-Sea Hydrothermal Sediments.</title>
        <authorList>
            <person name="Zeng X."/>
            <person name="Jebbar M."/>
            <person name="Shao Z."/>
        </authorList>
    </citation>
    <scope>NUCLEOTIDE SEQUENCE [LARGE SCALE GENOMIC DNA]</scope>
    <source>
        <strain evidence="1 2">DY20341</strain>
    </source>
</reference>
<evidence type="ECO:0000313" key="2">
    <source>
        <dbReference type="Proteomes" id="UP000027981"/>
    </source>
</evidence>
<sequence>MRLRLAYPDTLVEVNKDEVLVFNGKLLRAPLNEVFNYVYGRDAILPEKIKEIASDIVLAVSLMNSKVVYTHPVEGSSGVA</sequence>
<gene>
    <name evidence="1" type="ORF">PAP_04665</name>
</gene>
<protein>
    <submittedName>
        <fullName evidence="1">Uncharacterized protein</fullName>
    </submittedName>
</protein>
<dbReference type="Proteomes" id="UP000027981">
    <property type="component" value="Chromosome"/>
</dbReference>
<dbReference type="eggNOG" id="arCOG07709">
    <property type="taxonomic scope" value="Archaea"/>
</dbReference>
<evidence type="ECO:0000313" key="1">
    <source>
        <dbReference type="EMBL" id="AIF69344.1"/>
    </source>
</evidence>
<dbReference type="STRING" id="1343739.PAP_04665"/>
<accession>A0A075LSQ9</accession>
<reference evidence="2" key="1">
    <citation type="submission" date="2013-06" db="EMBL/GenBank/DDBJ databases">
        <title>Complete Genome Sequence of Hyperthermophilic Palaeococcus pacificus DY20341T, Isolated from a Deep-Sea Hydrothermal Sediments.</title>
        <authorList>
            <person name="Zeng X."/>
            <person name="Shao Z."/>
        </authorList>
    </citation>
    <scope>NUCLEOTIDE SEQUENCE [LARGE SCALE GENOMIC DNA]</scope>
    <source>
        <strain evidence="2">DY20341</strain>
    </source>
</reference>
<dbReference type="KEGG" id="ppac:PAP_04665"/>